<keyword evidence="3" id="KW-0808">Transferase</keyword>
<keyword evidence="9" id="KW-1185">Reference proteome</keyword>
<evidence type="ECO:0000256" key="1">
    <source>
        <dbReference type="ARBA" id="ARBA00005696"/>
    </source>
</evidence>
<dbReference type="PANTHER" id="PTHR14957:SF1">
    <property type="entry name" value="UBIQUITIN-LIKE-CONJUGATING ENZYME ATG10"/>
    <property type="match status" value="1"/>
</dbReference>
<keyword evidence="5" id="KW-0813">Transport</keyword>
<dbReference type="OrthoDB" id="4089664at2759"/>
<accession>A0A8H5MAX2</accession>
<reference evidence="8 9" key="1">
    <citation type="journal article" date="2020" name="ISME J.">
        <title>Uncovering the hidden diversity of litter-decomposition mechanisms in mushroom-forming fungi.</title>
        <authorList>
            <person name="Floudas D."/>
            <person name="Bentzer J."/>
            <person name="Ahren D."/>
            <person name="Johansson T."/>
            <person name="Persson P."/>
            <person name="Tunlid A."/>
        </authorList>
    </citation>
    <scope>NUCLEOTIDE SEQUENCE [LARGE SCALE GENOMIC DNA]</scope>
    <source>
        <strain evidence="8 9">CBS 661.87</strain>
    </source>
</reference>
<evidence type="ECO:0000313" key="9">
    <source>
        <dbReference type="Proteomes" id="UP000565441"/>
    </source>
</evidence>
<evidence type="ECO:0000256" key="6">
    <source>
        <dbReference type="ARBA" id="ARBA00023006"/>
    </source>
</evidence>
<name>A0A8H5MAX2_9AGAR</name>
<comment type="caution">
    <text evidence="8">The sequence shown here is derived from an EMBL/GenBank/DDBJ whole genome shotgun (WGS) entry which is preliminary data.</text>
</comment>
<dbReference type="GO" id="GO:0015031">
    <property type="term" value="P:protein transport"/>
    <property type="evidence" value="ECO:0007669"/>
    <property type="project" value="UniProtKB-KW"/>
</dbReference>
<gene>
    <name evidence="8" type="ORF">D9615_000344</name>
</gene>
<evidence type="ECO:0000256" key="2">
    <source>
        <dbReference type="ARBA" id="ARBA00021099"/>
    </source>
</evidence>
<dbReference type="GO" id="GO:0000422">
    <property type="term" value="P:autophagy of mitochondrion"/>
    <property type="evidence" value="ECO:0007669"/>
    <property type="project" value="TreeGrafter"/>
</dbReference>
<dbReference type="EMBL" id="JAACJP010000001">
    <property type="protein sequence ID" value="KAF5387755.1"/>
    <property type="molecule type" value="Genomic_DNA"/>
</dbReference>
<keyword evidence="5" id="KW-0653">Protein transport</keyword>
<dbReference type="AlphaFoldDB" id="A0A8H5MAX2"/>
<dbReference type="GO" id="GO:0005829">
    <property type="term" value="C:cytosol"/>
    <property type="evidence" value="ECO:0007669"/>
    <property type="project" value="TreeGrafter"/>
</dbReference>
<evidence type="ECO:0000256" key="5">
    <source>
        <dbReference type="ARBA" id="ARBA00022927"/>
    </source>
</evidence>
<dbReference type="PANTHER" id="PTHR14957">
    <property type="entry name" value="UBIQUITIN-LIKE-CONJUGATING ENZYME ATG10"/>
    <property type="match status" value="1"/>
</dbReference>
<keyword evidence="6" id="KW-0072">Autophagy</keyword>
<dbReference type="GO" id="GO:0061651">
    <property type="term" value="F:Atg12 conjugating enzyme activity"/>
    <property type="evidence" value="ECO:0007669"/>
    <property type="project" value="TreeGrafter"/>
</dbReference>
<dbReference type="GO" id="GO:0000045">
    <property type="term" value="P:autophagosome assembly"/>
    <property type="evidence" value="ECO:0007669"/>
    <property type="project" value="TreeGrafter"/>
</dbReference>
<sequence length="274" mass="30562">MIAVGIGPQRRTSRHLDGLSFEVGEADDLAVLSFNFLPSGFKPYFTSCKAVPTHDHTAPSHPIMLTRVQFEAACKELIATERPVEALNGWSWNEHPSLPNLGFLSRRVFHFRTTQSTSIDSMPTDGVDLEETLFEEDEAASAIAPESFVSCQYVVYSATFQVPAFYFTMHDPKGAPLALANLVRTSLFHPFVFEQTEATSFGLTRPASAFPLLSQGDHPALGTPCWYLHPCETAKCVDELMSELDLAGYAEEQRFVRWLEMWFMVLGSTVNVRS</sequence>
<protein>
    <recommendedName>
        <fullName evidence="2">Ubiquitin-like-conjugating enzyme ATG10</fullName>
    </recommendedName>
    <alternativeName>
        <fullName evidence="7">Autophagy-related protein 10</fullName>
    </alternativeName>
</protein>
<evidence type="ECO:0000256" key="4">
    <source>
        <dbReference type="ARBA" id="ARBA00022786"/>
    </source>
</evidence>
<dbReference type="Gene3D" id="3.30.1460.50">
    <property type="match status" value="1"/>
</dbReference>
<dbReference type="GO" id="GO:0032446">
    <property type="term" value="P:protein modification by small protein conjugation"/>
    <property type="evidence" value="ECO:0007669"/>
    <property type="project" value="TreeGrafter"/>
</dbReference>
<evidence type="ECO:0000256" key="3">
    <source>
        <dbReference type="ARBA" id="ARBA00022679"/>
    </source>
</evidence>
<dbReference type="Pfam" id="PF03987">
    <property type="entry name" value="Autophagy_act_C"/>
    <property type="match status" value="1"/>
</dbReference>
<keyword evidence="4" id="KW-0833">Ubl conjugation pathway</keyword>
<proteinExistence type="inferred from homology"/>
<dbReference type="Proteomes" id="UP000565441">
    <property type="component" value="Unassembled WGS sequence"/>
</dbReference>
<comment type="similarity">
    <text evidence="1">Belongs to the ATG10 family.</text>
</comment>
<organism evidence="8 9">
    <name type="scientific">Tricholomella constricta</name>
    <dbReference type="NCBI Taxonomy" id="117010"/>
    <lineage>
        <taxon>Eukaryota</taxon>
        <taxon>Fungi</taxon>
        <taxon>Dikarya</taxon>
        <taxon>Basidiomycota</taxon>
        <taxon>Agaricomycotina</taxon>
        <taxon>Agaricomycetes</taxon>
        <taxon>Agaricomycetidae</taxon>
        <taxon>Agaricales</taxon>
        <taxon>Tricholomatineae</taxon>
        <taxon>Lyophyllaceae</taxon>
        <taxon>Tricholomella</taxon>
    </lineage>
</organism>
<dbReference type="InterPro" id="IPR007135">
    <property type="entry name" value="Atg3/Atg10"/>
</dbReference>
<evidence type="ECO:0000313" key="8">
    <source>
        <dbReference type="EMBL" id="KAF5387755.1"/>
    </source>
</evidence>
<evidence type="ECO:0000256" key="7">
    <source>
        <dbReference type="ARBA" id="ARBA00029833"/>
    </source>
</evidence>